<keyword evidence="2" id="KW-1185">Reference proteome</keyword>
<sequence>MQIIRIPATPWLLDMLIRNLRQNRGSAHAAEVRENLMSLLPIIMSWMQSIPMDNFPKAL</sequence>
<evidence type="ECO:0000313" key="1">
    <source>
        <dbReference type="EMBL" id="KAF5375373.1"/>
    </source>
</evidence>
<name>A0A8H5H280_9AGAR</name>
<organism evidence="1 2">
    <name type="scientific">Tricholomella constricta</name>
    <dbReference type="NCBI Taxonomy" id="117010"/>
    <lineage>
        <taxon>Eukaryota</taxon>
        <taxon>Fungi</taxon>
        <taxon>Dikarya</taxon>
        <taxon>Basidiomycota</taxon>
        <taxon>Agaricomycotina</taxon>
        <taxon>Agaricomycetes</taxon>
        <taxon>Agaricomycetidae</taxon>
        <taxon>Agaricales</taxon>
        <taxon>Tricholomatineae</taxon>
        <taxon>Lyophyllaceae</taxon>
        <taxon>Tricholomella</taxon>
    </lineage>
</organism>
<dbReference type="AlphaFoldDB" id="A0A8H5H280"/>
<dbReference type="Proteomes" id="UP000565441">
    <property type="component" value="Unassembled WGS sequence"/>
</dbReference>
<comment type="caution">
    <text evidence="1">The sequence shown here is derived from an EMBL/GenBank/DDBJ whole genome shotgun (WGS) entry which is preliminary data.</text>
</comment>
<dbReference type="EMBL" id="JAACJP010000034">
    <property type="protein sequence ID" value="KAF5375373.1"/>
    <property type="molecule type" value="Genomic_DNA"/>
</dbReference>
<evidence type="ECO:0000313" key="2">
    <source>
        <dbReference type="Proteomes" id="UP000565441"/>
    </source>
</evidence>
<reference evidence="1 2" key="1">
    <citation type="journal article" date="2020" name="ISME J.">
        <title>Uncovering the hidden diversity of litter-decomposition mechanisms in mushroom-forming fungi.</title>
        <authorList>
            <person name="Floudas D."/>
            <person name="Bentzer J."/>
            <person name="Ahren D."/>
            <person name="Johansson T."/>
            <person name="Persson P."/>
            <person name="Tunlid A."/>
        </authorList>
    </citation>
    <scope>NUCLEOTIDE SEQUENCE [LARGE SCALE GENOMIC DNA]</scope>
    <source>
        <strain evidence="1 2">CBS 661.87</strain>
    </source>
</reference>
<gene>
    <name evidence="1" type="ORF">D9615_007922</name>
</gene>
<accession>A0A8H5H280</accession>
<proteinExistence type="predicted"/>
<protein>
    <submittedName>
        <fullName evidence="1">Uncharacterized protein</fullName>
    </submittedName>
</protein>